<protein>
    <submittedName>
        <fullName evidence="2">Uncharacterized protein</fullName>
    </submittedName>
</protein>
<keyword evidence="1" id="KW-1133">Transmembrane helix</keyword>
<reference evidence="2" key="1">
    <citation type="journal article" date="2023" name="Mol. Phylogenet. Evol.">
        <title>Genome-scale phylogeny and comparative genomics of the fungal order Sordariales.</title>
        <authorList>
            <person name="Hensen N."/>
            <person name="Bonometti L."/>
            <person name="Westerberg I."/>
            <person name="Brannstrom I.O."/>
            <person name="Guillou S."/>
            <person name="Cros-Aarteil S."/>
            <person name="Calhoun S."/>
            <person name="Haridas S."/>
            <person name="Kuo A."/>
            <person name="Mondo S."/>
            <person name="Pangilinan J."/>
            <person name="Riley R."/>
            <person name="LaButti K."/>
            <person name="Andreopoulos B."/>
            <person name="Lipzen A."/>
            <person name="Chen C."/>
            <person name="Yan M."/>
            <person name="Daum C."/>
            <person name="Ng V."/>
            <person name="Clum A."/>
            <person name="Steindorff A."/>
            <person name="Ohm R.A."/>
            <person name="Martin F."/>
            <person name="Silar P."/>
            <person name="Natvig D.O."/>
            <person name="Lalanne C."/>
            <person name="Gautier V."/>
            <person name="Ament-Velasquez S.L."/>
            <person name="Kruys A."/>
            <person name="Hutchinson M.I."/>
            <person name="Powell A.J."/>
            <person name="Barry K."/>
            <person name="Miller A.N."/>
            <person name="Grigoriev I.V."/>
            <person name="Debuchy R."/>
            <person name="Gladieux P."/>
            <person name="Hiltunen Thoren M."/>
            <person name="Johannesson H."/>
        </authorList>
    </citation>
    <scope>NUCLEOTIDE SEQUENCE</scope>
    <source>
        <strain evidence="2">CBS 892.96</strain>
    </source>
</reference>
<proteinExistence type="predicted"/>
<feature type="transmembrane region" description="Helical" evidence="1">
    <location>
        <begin position="170"/>
        <end position="188"/>
    </location>
</feature>
<dbReference type="AlphaFoldDB" id="A0AAN6W635"/>
<keyword evidence="3" id="KW-1185">Reference proteome</keyword>
<reference evidence="2" key="2">
    <citation type="submission" date="2023-05" db="EMBL/GenBank/DDBJ databases">
        <authorList>
            <consortium name="Lawrence Berkeley National Laboratory"/>
            <person name="Steindorff A."/>
            <person name="Hensen N."/>
            <person name="Bonometti L."/>
            <person name="Westerberg I."/>
            <person name="Brannstrom I.O."/>
            <person name="Guillou S."/>
            <person name="Cros-Aarteil S."/>
            <person name="Calhoun S."/>
            <person name="Haridas S."/>
            <person name="Kuo A."/>
            <person name="Mondo S."/>
            <person name="Pangilinan J."/>
            <person name="Riley R."/>
            <person name="Labutti K."/>
            <person name="Andreopoulos B."/>
            <person name="Lipzen A."/>
            <person name="Chen C."/>
            <person name="Yanf M."/>
            <person name="Daum C."/>
            <person name="Ng V."/>
            <person name="Clum A."/>
            <person name="Ohm R."/>
            <person name="Martin F."/>
            <person name="Silar P."/>
            <person name="Natvig D."/>
            <person name="Lalanne C."/>
            <person name="Gautier V."/>
            <person name="Ament-Velasquez S.L."/>
            <person name="Kruys A."/>
            <person name="Hutchinson M.I."/>
            <person name="Powell A.J."/>
            <person name="Barry K."/>
            <person name="Miller A.N."/>
            <person name="Grigoriev I.V."/>
            <person name="Debuchy R."/>
            <person name="Gladieux P."/>
            <person name="Thoren M.H."/>
            <person name="Johannesson H."/>
        </authorList>
    </citation>
    <scope>NUCLEOTIDE SEQUENCE</scope>
    <source>
        <strain evidence="2">CBS 892.96</strain>
    </source>
</reference>
<keyword evidence="1" id="KW-0472">Membrane</keyword>
<comment type="caution">
    <text evidence="2">The sequence shown here is derived from an EMBL/GenBank/DDBJ whole genome shotgun (WGS) entry which is preliminary data.</text>
</comment>
<keyword evidence="1" id="KW-0812">Transmembrane</keyword>
<feature type="transmembrane region" description="Helical" evidence="1">
    <location>
        <begin position="70"/>
        <end position="91"/>
    </location>
</feature>
<feature type="transmembrane region" description="Helical" evidence="1">
    <location>
        <begin position="200"/>
        <end position="227"/>
    </location>
</feature>
<dbReference type="EMBL" id="MU866208">
    <property type="protein sequence ID" value="KAK4176119.1"/>
    <property type="molecule type" value="Genomic_DNA"/>
</dbReference>
<dbReference type="Proteomes" id="UP001302321">
    <property type="component" value="Unassembled WGS sequence"/>
</dbReference>
<accession>A0AAN6W635</accession>
<organism evidence="2 3">
    <name type="scientific">Triangularia setosa</name>
    <dbReference type="NCBI Taxonomy" id="2587417"/>
    <lineage>
        <taxon>Eukaryota</taxon>
        <taxon>Fungi</taxon>
        <taxon>Dikarya</taxon>
        <taxon>Ascomycota</taxon>
        <taxon>Pezizomycotina</taxon>
        <taxon>Sordariomycetes</taxon>
        <taxon>Sordariomycetidae</taxon>
        <taxon>Sordariales</taxon>
        <taxon>Podosporaceae</taxon>
        <taxon>Triangularia</taxon>
    </lineage>
</organism>
<gene>
    <name evidence="2" type="ORF">QBC36DRAFT_346555</name>
</gene>
<sequence length="252" mass="27629">MNISNDNDSTFDRFTVTIPTVAVGHVYTLLFFQASASSSSSLKTLFTSSDIASQQFASAVEAPLTVCETFSGFAVALFGLAAIMFKTGWGLPVEESNMVRPFCYNFDRVVISGIITTVVHDPSCHTSSLASTQGHRLFRSKVRGRFHLVSSRLSLILSTAKRWLDTAWPIISLPFMAVQTAIIILGAVSETKYMSTNQILALRLSLAIPKSAVCLFLAHVTLVFSLWDALKGSLRQRLAAHRARGEQANYEQ</sequence>
<name>A0AAN6W635_9PEZI</name>
<evidence type="ECO:0000256" key="1">
    <source>
        <dbReference type="SAM" id="Phobius"/>
    </source>
</evidence>
<evidence type="ECO:0000313" key="3">
    <source>
        <dbReference type="Proteomes" id="UP001302321"/>
    </source>
</evidence>
<evidence type="ECO:0000313" key="2">
    <source>
        <dbReference type="EMBL" id="KAK4176119.1"/>
    </source>
</evidence>